<accession>A0A839ECI8</accession>
<name>A0A839ECI8_9HYPH</name>
<sequence length="29" mass="3610">MWYLPLSITLEMKRTRTSWSLVIRVRFII</sequence>
<comment type="caution">
    <text evidence="1">The sequence shown here is derived from an EMBL/GenBank/DDBJ whole genome shotgun (WGS) entry which is preliminary data.</text>
</comment>
<reference evidence="1 2" key="1">
    <citation type="submission" date="2020-07" db="EMBL/GenBank/DDBJ databases">
        <title>Genomic Encyclopedia of Type Strains, Phase IV (KMG-V): Genome sequencing to study the core and pangenomes of soil and plant-associated prokaryotes.</title>
        <authorList>
            <person name="Whitman W."/>
        </authorList>
    </citation>
    <scope>NUCLEOTIDE SEQUENCE [LARGE SCALE GENOMIC DNA]</scope>
    <source>
        <strain evidence="1 2">AN3</strain>
    </source>
</reference>
<gene>
    <name evidence="1" type="ORF">FHW16_000344</name>
</gene>
<proteinExistence type="predicted"/>
<dbReference type="AlphaFoldDB" id="A0A839ECI8"/>
<evidence type="ECO:0000313" key="1">
    <source>
        <dbReference type="EMBL" id="MBA8876662.1"/>
    </source>
</evidence>
<dbReference type="Proteomes" id="UP000549052">
    <property type="component" value="Unassembled WGS sequence"/>
</dbReference>
<organism evidence="1 2">
    <name type="scientific">Phyllobacterium myrsinacearum</name>
    <dbReference type="NCBI Taxonomy" id="28101"/>
    <lineage>
        <taxon>Bacteria</taxon>
        <taxon>Pseudomonadati</taxon>
        <taxon>Pseudomonadota</taxon>
        <taxon>Alphaproteobacteria</taxon>
        <taxon>Hyphomicrobiales</taxon>
        <taxon>Phyllobacteriaceae</taxon>
        <taxon>Phyllobacterium</taxon>
    </lineage>
</organism>
<evidence type="ECO:0000313" key="2">
    <source>
        <dbReference type="Proteomes" id="UP000549052"/>
    </source>
</evidence>
<protein>
    <submittedName>
        <fullName evidence="1">Uncharacterized protein</fullName>
    </submittedName>
</protein>
<keyword evidence="2" id="KW-1185">Reference proteome</keyword>
<dbReference type="EMBL" id="JACGXN010000001">
    <property type="protein sequence ID" value="MBA8876662.1"/>
    <property type="molecule type" value="Genomic_DNA"/>
</dbReference>